<evidence type="ECO:0000256" key="4">
    <source>
        <dbReference type="ARBA" id="ARBA00022729"/>
    </source>
</evidence>
<comment type="similarity">
    <text evidence="2">Belongs to the glycosyl hydrolase 29 family.</text>
</comment>
<feature type="chain" id="PRO_5045847430" description="alpha-L-fucosidase" evidence="7">
    <location>
        <begin position="17"/>
        <end position="553"/>
    </location>
</feature>
<dbReference type="Pfam" id="PF01120">
    <property type="entry name" value="Alpha_L_fucos"/>
    <property type="match status" value="1"/>
</dbReference>
<evidence type="ECO:0000256" key="3">
    <source>
        <dbReference type="ARBA" id="ARBA00012662"/>
    </source>
</evidence>
<evidence type="ECO:0000259" key="9">
    <source>
        <dbReference type="Pfam" id="PF16757"/>
    </source>
</evidence>
<keyword evidence="11" id="KW-1185">Reference proteome</keyword>
<comment type="caution">
    <text evidence="10">The sequence shown here is derived from an EMBL/GenBank/DDBJ whole genome shotgun (WGS) entry which is preliminary data.</text>
</comment>
<keyword evidence="4 7" id="KW-0732">Signal</keyword>
<dbReference type="EMBL" id="JBGBPY010000001">
    <property type="protein sequence ID" value="MEY2181584.1"/>
    <property type="molecule type" value="Genomic_DNA"/>
</dbReference>
<dbReference type="PANTHER" id="PTHR10030">
    <property type="entry name" value="ALPHA-L-FUCOSIDASE"/>
    <property type="match status" value="1"/>
</dbReference>
<accession>A0ABV4AQB9</accession>
<dbReference type="Proteomes" id="UP001562159">
    <property type="component" value="Unassembled WGS sequence"/>
</dbReference>
<dbReference type="PIRSF" id="PIRSF001092">
    <property type="entry name" value="Alpha-L-fucosidase"/>
    <property type="match status" value="1"/>
</dbReference>
<dbReference type="Gene3D" id="2.60.40.1180">
    <property type="entry name" value="Golgi alpha-mannosidase II"/>
    <property type="match status" value="1"/>
</dbReference>
<dbReference type="InterPro" id="IPR016286">
    <property type="entry name" value="FUC_metazoa-typ"/>
</dbReference>
<evidence type="ECO:0000256" key="6">
    <source>
        <dbReference type="ARBA" id="ARBA00023295"/>
    </source>
</evidence>
<feature type="signal peptide" evidence="7">
    <location>
        <begin position="1"/>
        <end position="16"/>
    </location>
</feature>
<evidence type="ECO:0000256" key="1">
    <source>
        <dbReference type="ARBA" id="ARBA00004071"/>
    </source>
</evidence>
<evidence type="ECO:0000313" key="10">
    <source>
        <dbReference type="EMBL" id="MEY2181584.1"/>
    </source>
</evidence>
<dbReference type="InterPro" id="IPR031919">
    <property type="entry name" value="Fucosidase_C"/>
</dbReference>
<dbReference type="InterPro" id="IPR000933">
    <property type="entry name" value="Glyco_hydro_29"/>
</dbReference>
<gene>
    <name evidence="10" type="ORF">AB7878_04070</name>
</gene>
<evidence type="ECO:0000313" key="11">
    <source>
        <dbReference type="Proteomes" id="UP001562159"/>
    </source>
</evidence>
<proteinExistence type="inferred from homology"/>
<evidence type="ECO:0000256" key="2">
    <source>
        <dbReference type="ARBA" id="ARBA00007951"/>
    </source>
</evidence>
<reference evidence="10 11" key="1">
    <citation type="submission" date="2024-07" db="EMBL/GenBank/DDBJ databases">
        <title>Molecular mechanisms and environmental adaptations of flagellar loss and biofilm growth of Rhodanobacter under environmental stress.</title>
        <authorList>
            <person name="Chen M."/>
        </authorList>
    </citation>
    <scope>NUCLEOTIDE SEQUENCE [LARGE SCALE GENOMIC DNA]</scope>
    <source>
        <strain evidence="10 11">RS22</strain>
    </source>
</reference>
<dbReference type="InterPro" id="IPR057739">
    <property type="entry name" value="Glyco_hydro_29_N"/>
</dbReference>
<dbReference type="Pfam" id="PF16757">
    <property type="entry name" value="Fucosidase_C"/>
    <property type="match status" value="1"/>
</dbReference>
<evidence type="ECO:0000259" key="8">
    <source>
        <dbReference type="Pfam" id="PF01120"/>
    </source>
</evidence>
<sequence length="553" mass="60658">MSCGVLLAAILVPGHAAPVPSSTAPTAVTLSPEAADLAWQKATAKYEPARKALLARVAVGMNHGPFRPDWVSLTRYTAPTWYDNAKFGIFIHWGVYSVPAFGSEWYSRLMYQQGSPEYKHHLAAYGPQSKFGYKDFIPMFKAEHFDPNAWAKLFKAAGARYVVPVAEHHDGFAMYDSQLSDWTAVKMGPHEDVIGLLAKAVRAQGLRFGVSSHRAEHDWFFDGGRRFDSDVNDPRYAGLYGPAVPRVLPSGHDGDLVGDWTYVSQAFLDDWLARTAELMDRYHPDLVYFDWWIGQPSFRNTLPKMLAYYYNEGATRDGVVVNYKLGDFPAGSGVLDIERGQLAGIQSLHWQTDTSLSDKSWGYVKGDTYKTPTTIIHLLADVVSKNGNLLLNIGPRSDGTIPKAERDVLLAIGQWLKLNGAAIYDTTPWRVFGEGPTHVATGSFQDTGTKPYTAEDFRFTTRPGVLYAIELGWPATGEAVIHSIKPSDHVGVVTLLADGKAIEASQQADGLHVRLPERPAGAAAYVLRIDMPGLHAKRSTSKSSSPSPGASSS</sequence>
<evidence type="ECO:0000256" key="5">
    <source>
        <dbReference type="ARBA" id="ARBA00022801"/>
    </source>
</evidence>
<name>A0ABV4AQB9_9GAMM</name>
<feature type="domain" description="Glycoside hydrolase family 29 N-terminal" evidence="8">
    <location>
        <begin position="59"/>
        <end position="420"/>
    </location>
</feature>
<comment type="function">
    <text evidence="1">Alpha-L-fucosidase is responsible for hydrolyzing the alpha-1,6-linked fucose joined to the reducing-end N-acetylglucosamine of the carbohydrate moieties of glycoproteins.</text>
</comment>
<dbReference type="SMART" id="SM00812">
    <property type="entry name" value="Alpha_L_fucos"/>
    <property type="match status" value="1"/>
</dbReference>
<protein>
    <recommendedName>
        <fullName evidence="3">alpha-L-fucosidase</fullName>
        <ecNumber evidence="3">3.2.1.51</ecNumber>
    </recommendedName>
</protein>
<keyword evidence="6" id="KW-0326">Glycosidase</keyword>
<feature type="domain" description="Alpha-L-fucosidase C-terminal" evidence="9">
    <location>
        <begin position="454"/>
        <end position="529"/>
    </location>
</feature>
<dbReference type="Gene3D" id="3.20.20.80">
    <property type="entry name" value="Glycosidases"/>
    <property type="match status" value="1"/>
</dbReference>
<organism evidence="10 11">
    <name type="scientific">Rhodanobacter humi</name>
    <dbReference type="NCBI Taxonomy" id="1888173"/>
    <lineage>
        <taxon>Bacteria</taxon>
        <taxon>Pseudomonadati</taxon>
        <taxon>Pseudomonadota</taxon>
        <taxon>Gammaproteobacteria</taxon>
        <taxon>Lysobacterales</taxon>
        <taxon>Rhodanobacteraceae</taxon>
        <taxon>Rhodanobacter</taxon>
    </lineage>
</organism>
<dbReference type="InterPro" id="IPR013780">
    <property type="entry name" value="Glyco_hydro_b"/>
</dbReference>
<keyword evidence="5" id="KW-0378">Hydrolase</keyword>
<evidence type="ECO:0000256" key="7">
    <source>
        <dbReference type="SAM" id="SignalP"/>
    </source>
</evidence>
<dbReference type="PANTHER" id="PTHR10030:SF37">
    <property type="entry name" value="ALPHA-L-FUCOSIDASE-RELATED"/>
    <property type="match status" value="1"/>
</dbReference>
<dbReference type="SUPFAM" id="SSF51445">
    <property type="entry name" value="(Trans)glycosidases"/>
    <property type="match status" value="1"/>
</dbReference>
<dbReference type="InterPro" id="IPR017853">
    <property type="entry name" value="GH"/>
</dbReference>
<dbReference type="EC" id="3.2.1.51" evidence="3"/>